<accession>A0A6A6MS27</accession>
<protein>
    <submittedName>
        <fullName evidence="1">Uncharacterized protein</fullName>
    </submittedName>
</protein>
<dbReference type="Pfam" id="PF10184">
    <property type="entry name" value="DUF2358"/>
    <property type="match status" value="1"/>
</dbReference>
<dbReference type="PANTHER" id="PTHR31094">
    <property type="entry name" value="RIKEN CDNA 2310061I04 GENE"/>
    <property type="match status" value="1"/>
</dbReference>
<organism evidence="1 2">
    <name type="scientific">Hevea brasiliensis</name>
    <name type="common">Para rubber tree</name>
    <name type="synonym">Siphonia brasiliensis</name>
    <dbReference type="NCBI Taxonomy" id="3981"/>
    <lineage>
        <taxon>Eukaryota</taxon>
        <taxon>Viridiplantae</taxon>
        <taxon>Streptophyta</taxon>
        <taxon>Embryophyta</taxon>
        <taxon>Tracheophyta</taxon>
        <taxon>Spermatophyta</taxon>
        <taxon>Magnoliopsida</taxon>
        <taxon>eudicotyledons</taxon>
        <taxon>Gunneridae</taxon>
        <taxon>Pentapetalae</taxon>
        <taxon>rosids</taxon>
        <taxon>fabids</taxon>
        <taxon>Malpighiales</taxon>
        <taxon>Euphorbiaceae</taxon>
        <taxon>Crotonoideae</taxon>
        <taxon>Micrandreae</taxon>
        <taxon>Hevea</taxon>
    </lineage>
</organism>
<dbReference type="InterPro" id="IPR018790">
    <property type="entry name" value="DUF2358"/>
</dbReference>
<dbReference type="EMBL" id="JAAGAX010000005">
    <property type="protein sequence ID" value="KAF2315248.1"/>
    <property type="molecule type" value="Genomic_DNA"/>
</dbReference>
<evidence type="ECO:0000313" key="1">
    <source>
        <dbReference type="EMBL" id="KAF2315248.1"/>
    </source>
</evidence>
<dbReference type="SUPFAM" id="SSF54427">
    <property type="entry name" value="NTF2-like"/>
    <property type="match status" value="1"/>
</dbReference>
<name>A0A6A6MS27_HEVBR</name>
<sequence length="201" mass="22926">MALFVHTPEISALKIIFKPNPNPRVSKSLSVSRSDERIGSRARAAARIGFKGFEDRVSQLNQNTDDVVFKDPLNTFVGIENYKSIFWALRFNGKLFFRALWVDVISVSQPVENVIMVRWTVHGIPRVPWESHARFDGLSEYKLDRNGKIFQHRVDNVAFNLPPKFRVLAVEELLHSVGCPSTPKPTYFEVSSSSSERKYSS</sequence>
<keyword evidence="2" id="KW-1185">Reference proteome</keyword>
<reference evidence="1 2" key="1">
    <citation type="journal article" date="2020" name="Mol. Plant">
        <title>The Chromosome-Based Rubber Tree Genome Provides New Insights into Spurge Genome Evolution and Rubber Biosynthesis.</title>
        <authorList>
            <person name="Liu J."/>
            <person name="Shi C."/>
            <person name="Shi C.C."/>
            <person name="Li W."/>
            <person name="Zhang Q.J."/>
            <person name="Zhang Y."/>
            <person name="Li K."/>
            <person name="Lu H.F."/>
            <person name="Shi C."/>
            <person name="Zhu S.T."/>
            <person name="Xiao Z.Y."/>
            <person name="Nan H."/>
            <person name="Yue Y."/>
            <person name="Zhu X.G."/>
            <person name="Wu Y."/>
            <person name="Hong X.N."/>
            <person name="Fan G.Y."/>
            <person name="Tong Y."/>
            <person name="Zhang D."/>
            <person name="Mao C.L."/>
            <person name="Liu Y.L."/>
            <person name="Hao S.J."/>
            <person name="Liu W.Q."/>
            <person name="Lv M.Q."/>
            <person name="Zhang H.B."/>
            <person name="Liu Y."/>
            <person name="Hu-Tang G.R."/>
            <person name="Wang J.P."/>
            <person name="Wang J.H."/>
            <person name="Sun Y.H."/>
            <person name="Ni S.B."/>
            <person name="Chen W.B."/>
            <person name="Zhang X.C."/>
            <person name="Jiao Y.N."/>
            <person name="Eichler E.E."/>
            <person name="Li G.H."/>
            <person name="Liu X."/>
            <person name="Gao L.Z."/>
        </authorList>
    </citation>
    <scope>NUCLEOTIDE SEQUENCE [LARGE SCALE GENOMIC DNA]</scope>
    <source>
        <strain evidence="2">cv. GT1</strain>
        <tissue evidence="1">Leaf</tissue>
    </source>
</reference>
<gene>
    <name evidence="1" type="ORF">GH714_038577</name>
</gene>
<dbReference type="AlphaFoldDB" id="A0A6A6MS27"/>
<proteinExistence type="predicted"/>
<comment type="caution">
    <text evidence="1">The sequence shown here is derived from an EMBL/GenBank/DDBJ whole genome shotgun (WGS) entry which is preliminary data.</text>
</comment>
<evidence type="ECO:0000313" key="2">
    <source>
        <dbReference type="Proteomes" id="UP000467840"/>
    </source>
</evidence>
<dbReference type="PANTHER" id="PTHR31094:SF2">
    <property type="entry name" value="RIKEN CDNA 2310061I04 GENE"/>
    <property type="match status" value="1"/>
</dbReference>
<dbReference type="Proteomes" id="UP000467840">
    <property type="component" value="Chromosome 15"/>
</dbReference>
<dbReference type="InterPro" id="IPR032710">
    <property type="entry name" value="NTF2-like_dom_sf"/>
</dbReference>